<evidence type="ECO:0000313" key="2">
    <source>
        <dbReference type="Proteomes" id="UP000242715"/>
    </source>
</evidence>
<dbReference type="Proteomes" id="UP000242715">
    <property type="component" value="Unassembled WGS sequence"/>
</dbReference>
<evidence type="ECO:0000313" key="1">
    <source>
        <dbReference type="EMBL" id="GAU32072.1"/>
    </source>
</evidence>
<dbReference type="EMBL" id="DF973479">
    <property type="protein sequence ID" value="GAU32072.1"/>
    <property type="molecule type" value="Genomic_DNA"/>
</dbReference>
<protein>
    <recommendedName>
        <fullName evidence="3">Reverse transcriptase zinc-binding domain-containing protein</fullName>
    </recommendedName>
</protein>
<sequence length="91" mass="10433">MVNISLLARWLWRLLDHDDDLWKAVLECHIIGNVAFEEGEISRGASLWCRDLGHVPLCERFPGLYSVSAQQGAKASDLGNWEDDRWLLRPT</sequence>
<keyword evidence="2" id="KW-1185">Reference proteome</keyword>
<name>A0A2Z6N5J9_TRISU</name>
<dbReference type="AlphaFoldDB" id="A0A2Z6N5J9"/>
<proteinExistence type="predicted"/>
<evidence type="ECO:0008006" key="3">
    <source>
        <dbReference type="Google" id="ProtNLM"/>
    </source>
</evidence>
<gene>
    <name evidence="1" type="ORF">TSUD_53400</name>
</gene>
<reference evidence="2" key="1">
    <citation type="journal article" date="2017" name="Front. Plant Sci.">
        <title>Climate Clever Clovers: New Paradigm to Reduce the Environmental Footprint of Ruminants by Breeding Low Methanogenic Forages Utilizing Haplotype Variation.</title>
        <authorList>
            <person name="Kaur P."/>
            <person name="Appels R."/>
            <person name="Bayer P.E."/>
            <person name="Keeble-Gagnere G."/>
            <person name="Wang J."/>
            <person name="Hirakawa H."/>
            <person name="Shirasawa K."/>
            <person name="Vercoe P."/>
            <person name="Stefanova K."/>
            <person name="Durmic Z."/>
            <person name="Nichols P."/>
            <person name="Revell C."/>
            <person name="Isobe S.N."/>
            <person name="Edwards D."/>
            <person name="Erskine W."/>
        </authorList>
    </citation>
    <scope>NUCLEOTIDE SEQUENCE [LARGE SCALE GENOMIC DNA]</scope>
    <source>
        <strain evidence="2">cv. Daliak</strain>
    </source>
</reference>
<organism evidence="1 2">
    <name type="scientific">Trifolium subterraneum</name>
    <name type="common">Subterranean clover</name>
    <dbReference type="NCBI Taxonomy" id="3900"/>
    <lineage>
        <taxon>Eukaryota</taxon>
        <taxon>Viridiplantae</taxon>
        <taxon>Streptophyta</taxon>
        <taxon>Embryophyta</taxon>
        <taxon>Tracheophyta</taxon>
        <taxon>Spermatophyta</taxon>
        <taxon>Magnoliopsida</taxon>
        <taxon>eudicotyledons</taxon>
        <taxon>Gunneridae</taxon>
        <taxon>Pentapetalae</taxon>
        <taxon>rosids</taxon>
        <taxon>fabids</taxon>
        <taxon>Fabales</taxon>
        <taxon>Fabaceae</taxon>
        <taxon>Papilionoideae</taxon>
        <taxon>50 kb inversion clade</taxon>
        <taxon>NPAAA clade</taxon>
        <taxon>Hologalegina</taxon>
        <taxon>IRL clade</taxon>
        <taxon>Trifolieae</taxon>
        <taxon>Trifolium</taxon>
    </lineage>
</organism>
<accession>A0A2Z6N5J9</accession>